<gene>
    <name evidence="11" type="ORF">MNBD_GAMMA23-125</name>
</gene>
<evidence type="ECO:0000256" key="8">
    <source>
        <dbReference type="ARBA" id="ARBA00022989"/>
    </source>
</evidence>
<comment type="subcellular location">
    <subcellularLocation>
        <location evidence="1">Cell inner membrane</location>
        <topology evidence="1">Single-pass membrane protein</topology>
    </subcellularLocation>
</comment>
<dbReference type="Pfam" id="PF07963">
    <property type="entry name" value="N_methyl"/>
    <property type="match status" value="1"/>
</dbReference>
<keyword evidence="9 10" id="KW-0472">Membrane</keyword>
<sequence>MIANKANRQFGFTLLELLVALSIFAVMSVMIFGGLREVVNVRSATDKHTSRLTELQLAFMHFSRDVRQLANRTVRGEYGDRLNVLQSNDIGKYRLELTRGGYPNPAGLNRSSLQRIAYGVDDNKLYRYRWNVLDRAEDSRPTKTLILNDVNGLNLRFLGRNDESNETQNNLWVTAWPPQTSDTATSVFPKAVEVTFELEDWGRFTRLFILPDV</sequence>
<dbReference type="GO" id="GO:0005886">
    <property type="term" value="C:plasma membrane"/>
    <property type="evidence" value="ECO:0007669"/>
    <property type="project" value="UniProtKB-SubCell"/>
</dbReference>
<proteinExistence type="inferred from homology"/>
<evidence type="ECO:0000256" key="3">
    <source>
        <dbReference type="ARBA" id="ARBA00021539"/>
    </source>
</evidence>
<feature type="transmembrane region" description="Helical" evidence="10">
    <location>
        <begin position="12"/>
        <end position="35"/>
    </location>
</feature>
<dbReference type="Gene3D" id="2.10.70.20">
    <property type="entry name" value="gspk-gspi-gspj complex like domains"/>
    <property type="match status" value="1"/>
</dbReference>
<dbReference type="InterPro" id="IPR051621">
    <property type="entry name" value="T2SS_protein_J"/>
</dbReference>
<evidence type="ECO:0000256" key="7">
    <source>
        <dbReference type="ARBA" id="ARBA00022692"/>
    </source>
</evidence>
<dbReference type="GO" id="GO:0015627">
    <property type="term" value="C:type II protein secretion system complex"/>
    <property type="evidence" value="ECO:0007669"/>
    <property type="project" value="InterPro"/>
</dbReference>
<dbReference type="EMBL" id="UOFT01000016">
    <property type="protein sequence ID" value="VAW91783.1"/>
    <property type="molecule type" value="Genomic_DNA"/>
</dbReference>
<dbReference type="Pfam" id="PF11612">
    <property type="entry name" value="T2SSJ"/>
    <property type="match status" value="1"/>
</dbReference>
<dbReference type="InterPro" id="IPR045584">
    <property type="entry name" value="Pilin-like"/>
</dbReference>
<dbReference type="InterPro" id="IPR012902">
    <property type="entry name" value="N_methyl_site"/>
</dbReference>
<accession>A0A3B0ZUQ4</accession>
<evidence type="ECO:0000256" key="6">
    <source>
        <dbReference type="ARBA" id="ARBA00022519"/>
    </source>
</evidence>
<evidence type="ECO:0000256" key="10">
    <source>
        <dbReference type="SAM" id="Phobius"/>
    </source>
</evidence>
<evidence type="ECO:0000256" key="1">
    <source>
        <dbReference type="ARBA" id="ARBA00004377"/>
    </source>
</evidence>
<dbReference type="PANTHER" id="PTHR39583">
    <property type="entry name" value="TYPE II SECRETION SYSTEM PROTEIN J-RELATED"/>
    <property type="match status" value="1"/>
</dbReference>
<keyword evidence="8 10" id="KW-1133">Transmembrane helix</keyword>
<reference evidence="11" key="1">
    <citation type="submission" date="2018-06" db="EMBL/GenBank/DDBJ databases">
        <authorList>
            <person name="Zhirakovskaya E."/>
        </authorList>
    </citation>
    <scope>NUCLEOTIDE SEQUENCE</scope>
</reference>
<evidence type="ECO:0000256" key="2">
    <source>
        <dbReference type="ARBA" id="ARBA00011084"/>
    </source>
</evidence>
<dbReference type="GO" id="GO:0015628">
    <property type="term" value="P:protein secretion by the type II secretion system"/>
    <property type="evidence" value="ECO:0007669"/>
    <property type="project" value="InterPro"/>
</dbReference>
<keyword evidence="6" id="KW-0997">Cell inner membrane</keyword>
<keyword evidence="4" id="KW-1003">Cell membrane</keyword>
<dbReference type="AlphaFoldDB" id="A0A3B0ZUQ4"/>
<dbReference type="NCBIfam" id="TIGR01711">
    <property type="entry name" value="gspJ"/>
    <property type="match status" value="1"/>
</dbReference>
<keyword evidence="7 10" id="KW-0812">Transmembrane</keyword>
<evidence type="ECO:0000313" key="11">
    <source>
        <dbReference type="EMBL" id="VAW91783.1"/>
    </source>
</evidence>
<dbReference type="SUPFAM" id="SSF54523">
    <property type="entry name" value="Pili subunits"/>
    <property type="match status" value="1"/>
</dbReference>
<dbReference type="NCBIfam" id="TIGR02532">
    <property type="entry name" value="IV_pilin_GFxxxE"/>
    <property type="match status" value="1"/>
</dbReference>
<dbReference type="InterPro" id="IPR010055">
    <property type="entry name" value="T2SS_protein-GspJ"/>
</dbReference>
<protein>
    <recommendedName>
        <fullName evidence="3">Type II secretion system protein J</fullName>
    </recommendedName>
</protein>
<name>A0A3B0ZUQ4_9ZZZZ</name>
<dbReference type="Gene3D" id="3.10.610.10">
    <property type="entry name" value="GSPII I/J protein-like"/>
    <property type="match status" value="1"/>
</dbReference>
<evidence type="ECO:0000256" key="4">
    <source>
        <dbReference type="ARBA" id="ARBA00022475"/>
    </source>
</evidence>
<keyword evidence="5" id="KW-0488">Methylation</keyword>
<evidence type="ECO:0000256" key="5">
    <source>
        <dbReference type="ARBA" id="ARBA00022481"/>
    </source>
</evidence>
<dbReference type="PANTHER" id="PTHR39583:SF2">
    <property type="entry name" value="TYPE II SECRETION SYSTEM PROTEIN J"/>
    <property type="match status" value="1"/>
</dbReference>
<comment type="similarity">
    <text evidence="2">Belongs to the GSP J family.</text>
</comment>
<organism evidence="11">
    <name type="scientific">hydrothermal vent metagenome</name>
    <dbReference type="NCBI Taxonomy" id="652676"/>
    <lineage>
        <taxon>unclassified sequences</taxon>
        <taxon>metagenomes</taxon>
        <taxon>ecological metagenomes</taxon>
    </lineage>
</organism>
<evidence type="ECO:0000256" key="9">
    <source>
        <dbReference type="ARBA" id="ARBA00023136"/>
    </source>
</evidence>